<dbReference type="PIRSF" id="PIRSF005962">
    <property type="entry name" value="Pept_M20D_amidohydro"/>
    <property type="match status" value="1"/>
</dbReference>
<keyword evidence="4" id="KW-1185">Reference proteome</keyword>
<dbReference type="KEGG" id="cik:H0194_01815"/>
<keyword evidence="3" id="KW-0378">Hydrolase</keyword>
<reference evidence="3 4" key="1">
    <citation type="submission" date="2020-07" db="EMBL/GenBank/DDBJ databases">
        <title>Complete genome and description of Corynebacterium incognita strain Marseille-Q3630 sp. nov.</title>
        <authorList>
            <person name="Boxberger M."/>
        </authorList>
    </citation>
    <scope>NUCLEOTIDE SEQUENCE [LARGE SCALE GENOMIC DNA]</scope>
    <source>
        <strain evidence="3 4">Marseille-Q3630</strain>
    </source>
</reference>
<keyword evidence="1" id="KW-0479">Metal-binding</keyword>
<evidence type="ECO:0000256" key="1">
    <source>
        <dbReference type="PIRSR" id="PIRSR005962-1"/>
    </source>
</evidence>
<feature type="binding site" evidence="1">
    <location>
        <position position="125"/>
    </location>
    <ligand>
        <name>Mn(2+)</name>
        <dbReference type="ChEBI" id="CHEBI:29035"/>
        <label>2</label>
    </ligand>
</feature>
<dbReference type="RefSeq" id="WP_185176189.1">
    <property type="nucleotide sequence ID" value="NZ_CP059404.1"/>
</dbReference>
<dbReference type="EMBL" id="CP059404">
    <property type="protein sequence ID" value="QNE89815.1"/>
    <property type="molecule type" value="Genomic_DNA"/>
</dbReference>
<name>A0A7G7CQE9_9CORY</name>
<dbReference type="Pfam" id="PF01546">
    <property type="entry name" value="Peptidase_M20"/>
    <property type="match status" value="1"/>
</dbReference>
<dbReference type="AlphaFoldDB" id="A0A7G7CQE9"/>
<dbReference type="PANTHER" id="PTHR11014:SF63">
    <property type="entry name" value="METALLOPEPTIDASE, PUTATIVE (AFU_ORTHOLOGUE AFUA_6G09600)-RELATED"/>
    <property type="match status" value="1"/>
</dbReference>
<proteinExistence type="predicted"/>
<keyword evidence="1" id="KW-0464">Manganese</keyword>
<gene>
    <name evidence="3" type="ORF">H0194_01815</name>
</gene>
<dbReference type="SUPFAM" id="SSF53187">
    <property type="entry name" value="Zn-dependent exopeptidases"/>
    <property type="match status" value="1"/>
</dbReference>
<dbReference type="InterPro" id="IPR036264">
    <property type="entry name" value="Bact_exopeptidase_dim_dom"/>
</dbReference>
<dbReference type="Proteomes" id="UP000515743">
    <property type="component" value="Chromosome"/>
</dbReference>
<dbReference type="PANTHER" id="PTHR11014">
    <property type="entry name" value="PEPTIDASE M20 FAMILY MEMBER"/>
    <property type="match status" value="1"/>
</dbReference>
<evidence type="ECO:0000259" key="2">
    <source>
        <dbReference type="Pfam" id="PF07687"/>
    </source>
</evidence>
<dbReference type="NCBIfam" id="TIGR01891">
    <property type="entry name" value="amidohydrolases"/>
    <property type="match status" value="1"/>
</dbReference>
<feature type="binding site" evidence="1">
    <location>
        <position position="186"/>
    </location>
    <ligand>
        <name>Mn(2+)</name>
        <dbReference type="ChEBI" id="CHEBI:29035"/>
        <label>2</label>
    </ligand>
</feature>
<comment type="cofactor">
    <cofactor evidence="1">
        <name>Mn(2+)</name>
        <dbReference type="ChEBI" id="CHEBI:29035"/>
    </cofactor>
    <text evidence="1">The Mn(2+) ion enhances activity.</text>
</comment>
<feature type="domain" description="Peptidase M20 dimerisation" evidence="2">
    <location>
        <begin position="208"/>
        <end position="303"/>
    </location>
</feature>
<organism evidence="3 4">
    <name type="scientific">Corynebacterium incognita</name>
    <dbReference type="NCBI Taxonomy" id="2754725"/>
    <lineage>
        <taxon>Bacteria</taxon>
        <taxon>Bacillati</taxon>
        <taxon>Actinomycetota</taxon>
        <taxon>Actinomycetes</taxon>
        <taxon>Mycobacteriales</taxon>
        <taxon>Corynebacteriaceae</taxon>
        <taxon>Corynebacterium</taxon>
    </lineage>
</organism>
<dbReference type="GO" id="GO:0016787">
    <property type="term" value="F:hydrolase activity"/>
    <property type="evidence" value="ECO:0007669"/>
    <property type="project" value="UniProtKB-KW"/>
</dbReference>
<dbReference type="InterPro" id="IPR002933">
    <property type="entry name" value="Peptidase_M20"/>
</dbReference>
<protein>
    <submittedName>
        <fullName evidence="3">Amidohydrolase</fullName>
    </submittedName>
</protein>
<dbReference type="InterPro" id="IPR017439">
    <property type="entry name" value="Amidohydrolase"/>
</dbReference>
<feature type="binding site" evidence="1">
    <location>
        <position position="159"/>
    </location>
    <ligand>
        <name>Mn(2+)</name>
        <dbReference type="ChEBI" id="CHEBI:29035"/>
        <label>2</label>
    </ligand>
</feature>
<dbReference type="InterPro" id="IPR011650">
    <property type="entry name" value="Peptidase_M20_dimer"/>
</dbReference>
<dbReference type="Gene3D" id="3.40.630.10">
    <property type="entry name" value="Zn peptidases"/>
    <property type="match status" value="1"/>
</dbReference>
<feature type="binding site" evidence="1">
    <location>
        <position position="123"/>
    </location>
    <ligand>
        <name>Mn(2+)</name>
        <dbReference type="ChEBI" id="CHEBI:29035"/>
        <label>2</label>
    </ligand>
</feature>
<dbReference type="Gene3D" id="3.30.70.360">
    <property type="match status" value="1"/>
</dbReference>
<dbReference type="SUPFAM" id="SSF55031">
    <property type="entry name" value="Bacterial exopeptidase dimerisation domain"/>
    <property type="match status" value="1"/>
</dbReference>
<accession>A0A7G7CQE9</accession>
<evidence type="ECO:0000313" key="3">
    <source>
        <dbReference type="EMBL" id="QNE89815.1"/>
    </source>
</evidence>
<evidence type="ECO:0000313" key="4">
    <source>
        <dbReference type="Proteomes" id="UP000515743"/>
    </source>
</evidence>
<dbReference type="GO" id="GO:0046872">
    <property type="term" value="F:metal ion binding"/>
    <property type="evidence" value="ECO:0007669"/>
    <property type="project" value="UniProtKB-KW"/>
</dbReference>
<sequence length="426" mass="45716">MSTSPVADILSRHGADLSWQQDFYEDLHRHPELSHEEERTAAKILEALHAWEERYATALEIQTGIGGHGIVATLRNSATTPADTDPHQDAGPTVLMRADFDALPMADESGASFAATNGKMHACGHDMHATALLGALDILGATRDEWTGTFIALFQPAEETSVGAKYMLANDLVNRIPTPDICLGQHVMPGKAGTVATKAGAIMAGCDSLRITVHGSGAHASMPHRAIDPTFIAAMIVVRLQAIVGREVSPEDFFVISVGELHSGDKNNIIPSSAEIVLNTRFYKPELADQVYASVRKVVDAECAASGSPLEPTFEFFAHGEVIDNDPVAFDTVREHFDAVFGDASIDAERSTASEDFCYIPQAFGVPYLFWFIGSTPDALLDNPPVNHQPNFLPDYAPTVDAATRAGAAAALTYLRKAHATSPRTA</sequence>
<feature type="binding site" evidence="1">
    <location>
        <position position="388"/>
    </location>
    <ligand>
        <name>Mn(2+)</name>
        <dbReference type="ChEBI" id="CHEBI:29035"/>
        <label>2</label>
    </ligand>
</feature>
<dbReference type="Pfam" id="PF07687">
    <property type="entry name" value="M20_dimer"/>
    <property type="match status" value="1"/>
</dbReference>